<dbReference type="EMBL" id="CACRUH010000011">
    <property type="protein sequence ID" value="VYT68100.1"/>
    <property type="molecule type" value="Genomic_DNA"/>
</dbReference>
<dbReference type="Pfam" id="PF13306">
    <property type="entry name" value="LRR_5"/>
    <property type="match status" value="8"/>
</dbReference>
<proteinExistence type="predicted"/>
<sequence>MNGTDTNIPNSSSSAGSELNNHDGLVIKNGILEQCETRNRSVAVPIGVHTIGKGAFKGCTSLEQILLPDTVTVISDDAFKGCRKLTEITLPDRLDTIGNYAFHRCHSLTAITIPASVKALGNCVFLYCDSLETVNMPGVQSLGLQTFLNDIRLRRILISPELDIQHICDCFTGCSGLLDIAFSDGTSYHMANAVAAMAPGSDAPETVRAIAADICRMMEIQDGVITRFLTNLKHVELAEGITAIGKSCFFDKKGIISVRLPASLTEIGSRAFRNCINLERVEFASGRVAIHKDAFKNCSTLHTIRLADGSEYELTGLSGQDETGAPSIVREIHAQVLGNFSISGTTLLRYRGSEERVVIPDGITVIGERAFAGNEAIDRVILPDSVEMIGEEAFADCLVLQTIQFPEGVRHIGKSAFENCVKLIRAILPDSLISICPSVFNRCRVLNEVRFSARLEEIGELAFYGCEKLKDIVLPETVTVLGDMAFYRCLSLRDIVLPPSLKVIGRNVFTHSGIRNAQVFCNPFSCGTDVFSQCGKMRRLTFEDGVRYVGDKFAFQCEKLAAVILPDSIEAIGKHAFEGSRFLKELPADKTVRHILLDGSGFSGGVVLGDEVRAIAGGAFYGNTELTSITLPKTLSQIGPYAFCGCTGLTEVLLPPGVKILEEGVFARCTALQTVSAAQPDGQLTSVSARAFLNCRELTEVPSLERCTVVGTSAFSGCEKLRRIEGVFLQIGDSAFSGTPFLAEQKRLENGPLPGAAIVSGILIDGSSLSGDVTIPEGVAGIADYAFAGNDRLRSLYFPVSLKKIGSSSFAGCRNLKSVHVSAPLEEMGSSAFEKCISLSAFSCRIAEIGARAFAWCQSLESVTLEETVLLGDGAFCGCSALKICRMENLRRMGREAFSCCKSLEAVHFPLAERIGARAFERCDALKSMQLPTLSALSDHSFEDCGHLEEILLRDGQNMDFPASYAFSGCTAMRRVILENTVYQLTGYETLFDRKLPEAVRRIYGSALSCFTIDEEFALTEYRNCGRFVAIPEGVKTIGEEVFKDQARLEAVSIPDSVEYIGPRAFDKTPWLEQLRAVSGTEPVTVKNIIIDAAACSGDVVIGPIVKRVSGWAFANCIDLTGIRFFSSRTVVEIHAFRNCIRLKHIVTADGREYCLEGLPSLDQELPSMVRQIFEDCCNCFKTDGTGLLLECTGNISRLILPEGITEIGRGALKDSNLLTSITLPDSAAAVGACAFEQCKWLETVSGTSRLTRIGRMAFSGCVRLKRIEELPILQSLGERAFENCTSLEEIILPEGIEEILPGTFYRCHELKRVVLPSTLKRIGKEAFAFCYNLTEITLPEGIEQVGERAFAWCRNHEAERVMP</sequence>
<evidence type="ECO:0000256" key="1">
    <source>
        <dbReference type="SAM" id="MobiDB-lite"/>
    </source>
</evidence>
<gene>
    <name evidence="2" type="ORF">CHLFYP18_05301</name>
</gene>
<dbReference type="PANTHER" id="PTHR45661:SF3">
    <property type="entry name" value="IG-LIKE DOMAIN-CONTAINING PROTEIN"/>
    <property type="match status" value="1"/>
</dbReference>
<organism evidence="2">
    <name type="scientific">Hungatella hathewayi</name>
    <dbReference type="NCBI Taxonomy" id="154046"/>
    <lineage>
        <taxon>Bacteria</taxon>
        <taxon>Bacillati</taxon>
        <taxon>Bacillota</taxon>
        <taxon>Clostridia</taxon>
        <taxon>Lachnospirales</taxon>
        <taxon>Lachnospiraceae</taxon>
        <taxon>Hungatella</taxon>
    </lineage>
</organism>
<evidence type="ECO:0000313" key="2">
    <source>
        <dbReference type="EMBL" id="VYT68100.1"/>
    </source>
</evidence>
<feature type="region of interest" description="Disordered" evidence="1">
    <location>
        <begin position="1"/>
        <end position="21"/>
    </location>
</feature>
<evidence type="ECO:0008006" key="3">
    <source>
        <dbReference type="Google" id="ProtNLM"/>
    </source>
</evidence>
<dbReference type="RefSeq" id="WP_002604064.1">
    <property type="nucleotide sequence ID" value="NZ_CACRUH010000011.1"/>
</dbReference>
<protein>
    <recommendedName>
        <fullName evidence="3">Leucine-rich repeat domain-containing protein</fullName>
    </recommendedName>
</protein>
<dbReference type="InterPro" id="IPR032675">
    <property type="entry name" value="LRR_dom_sf"/>
</dbReference>
<dbReference type="Gene3D" id="3.80.10.10">
    <property type="entry name" value="Ribonuclease Inhibitor"/>
    <property type="match status" value="9"/>
</dbReference>
<dbReference type="SUPFAM" id="SSF52058">
    <property type="entry name" value="L domain-like"/>
    <property type="match status" value="4"/>
</dbReference>
<dbReference type="PANTHER" id="PTHR45661">
    <property type="entry name" value="SURFACE ANTIGEN"/>
    <property type="match status" value="1"/>
</dbReference>
<dbReference type="InterPro" id="IPR026906">
    <property type="entry name" value="LRR_5"/>
</dbReference>
<reference evidence="2" key="1">
    <citation type="submission" date="2019-11" db="EMBL/GenBank/DDBJ databases">
        <authorList>
            <person name="Feng L."/>
        </authorList>
    </citation>
    <scope>NUCLEOTIDE SEQUENCE</scope>
    <source>
        <strain evidence="2">ChathewayiLFYP18</strain>
    </source>
</reference>
<accession>A0A6N2YR61</accession>
<feature type="compositionally biased region" description="Polar residues" evidence="1">
    <location>
        <begin position="1"/>
        <end position="19"/>
    </location>
</feature>
<name>A0A6N2YR61_9FIRM</name>
<dbReference type="InterPro" id="IPR053139">
    <property type="entry name" value="Surface_bspA-like"/>
</dbReference>